<feature type="compositionally biased region" description="Basic residues" evidence="1">
    <location>
        <begin position="83"/>
        <end position="102"/>
    </location>
</feature>
<protein>
    <submittedName>
        <fullName evidence="2">Uncharacterized protein</fullName>
    </submittedName>
</protein>
<feature type="region of interest" description="Disordered" evidence="1">
    <location>
        <begin position="69"/>
        <end position="102"/>
    </location>
</feature>
<evidence type="ECO:0000256" key="1">
    <source>
        <dbReference type="SAM" id="MobiDB-lite"/>
    </source>
</evidence>
<gene>
    <name evidence="2" type="ORF">ElyMa_002289000</name>
</gene>
<keyword evidence="3" id="KW-1185">Reference proteome</keyword>
<reference evidence="2 3" key="1">
    <citation type="journal article" date="2021" name="Elife">
        <title>Chloroplast acquisition without the gene transfer in kleptoplastic sea slugs, Plakobranchus ocellatus.</title>
        <authorList>
            <person name="Maeda T."/>
            <person name="Takahashi S."/>
            <person name="Yoshida T."/>
            <person name="Shimamura S."/>
            <person name="Takaki Y."/>
            <person name="Nagai Y."/>
            <person name="Toyoda A."/>
            <person name="Suzuki Y."/>
            <person name="Arimoto A."/>
            <person name="Ishii H."/>
            <person name="Satoh N."/>
            <person name="Nishiyama T."/>
            <person name="Hasebe M."/>
            <person name="Maruyama T."/>
            <person name="Minagawa J."/>
            <person name="Obokata J."/>
            <person name="Shigenobu S."/>
        </authorList>
    </citation>
    <scope>NUCLEOTIDE SEQUENCE [LARGE SCALE GENOMIC DNA]</scope>
</reference>
<accession>A0AAV4G248</accession>
<evidence type="ECO:0000313" key="2">
    <source>
        <dbReference type="EMBL" id="GFR79474.1"/>
    </source>
</evidence>
<sequence length="102" mass="11623">MQYASTAWYPNLREVHRNTLNTANHSAARTVSGCTRDMNITLVLNEANLLPLDVENEIASASTFQLYARPPSSGNTMPEVPRKLTRKRTEIRRRSRLQRLPS</sequence>
<proteinExistence type="predicted"/>
<dbReference type="Proteomes" id="UP000762676">
    <property type="component" value="Unassembled WGS sequence"/>
</dbReference>
<organism evidence="2 3">
    <name type="scientific">Elysia marginata</name>
    <dbReference type="NCBI Taxonomy" id="1093978"/>
    <lineage>
        <taxon>Eukaryota</taxon>
        <taxon>Metazoa</taxon>
        <taxon>Spiralia</taxon>
        <taxon>Lophotrochozoa</taxon>
        <taxon>Mollusca</taxon>
        <taxon>Gastropoda</taxon>
        <taxon>Heterobranchia</taxon>
        <taxon>Euthyneura</taxon>
        <taxon>Panpulmonata</taxon>
        <taxon>Sacoglossa</taxon>
        <taxon>Placobranchoidea</taxon>
        <taxon>Plakobranchidae</taxon>
        <taxon>Elysia</taxon>
    </lineage>
</organism>
<name>A0AAV4G248_9GAST</name>
<dbReference type="AlphaFoldDB" id="A0AAV4G248"/>
<evidence type="ECO:0000313" key="3">
    <source>
        <dbReference type="Proteomes" id="UP000762676"/>
    </source>
</evidence>
<comment type="caution">
    <text evidence="2">The sequence shown here is derived from an EMBL/GenBank/DDBJ whole genome shotgun (WGS) entry which is preliminary data.</text>
</comment>
<dbReference type="EMBL" id="BMAT01004749">
    <property type="protein sequence ID" value="GFR79474.1"/>
    <property type="molecule type" value="Genomic_DNA"/>
</dbReference>